<gene>
    <name evidence="10" type="ORF">SAMN05216207_100526</name>
</gene>
<dbReference type="InterPro" id="IPR036259">
    <property type="entry name" value="MFS_trans_sf"/>
</dbReference>
<dbReference type="AlphaFoldDB" id="A0A1I4UVP2"/>
<feature type="transmembrane region" description="Helical" evidence="8">
    <location>
        <begin position="26"/>
        <end position="43"/>
    </location>
</feature>
<evidence type="ECO:0000259" key="9">
    <source>
        <dbReference type="PROSITE" id="PS50850"/>
    </source>
</evidence>
<keyword evidence="4" id="KW-1003">Cell membrane</keyword>
<evidence type="ECO:0000256" key="3">
    <source>
        <dbReference type="ARBA" id="ARBA00022448"/>
    </source>
</evidence>
<accession>A0A1I4UVP2</accession>
<sequence>MSGPTHATTPPADAPVTRSGRRVPDGVWISVLALLTAVAPLATDMYLPVLPQVATELGATASAAQLTLTAFLVGLATGQLVIGPLSDAYGRRRLVLAGTVLLLLASVASALAPSIAVLVAARFLQGFGGAAGVVLSRAMISDRTTGVRTVRLFSIMMAINGIAPVLAPMVGSALAGPVGWRGIFVVLAGLAVLMLVSSALVVGETLTPQARATGGLRRAFVDMGALLRRPRFVGYLLAFACAFSMMFAYISGSPFVLQQTLGLSTTQYALAFGANAAGLTLANIVSGRLASRIAPRRMLVSAVGILVVLCTALTVVTLLGAARWPVLVLLFAILTTLGFVMGNGAALATGEVRDRAGAGSALLGATQFGLGALVSPLAGSDPVAMAVVMLVAVSLSALALAALTRGPRATAH</sequence>
<evidence type="ECO:0000256" key="7">
    <source>
        <dbReference type="ARBA" id="ARBA00023136"/>
    </source>
</evidence>
<feature type="transmembrane region" description="Helical" evidence="8">
    <location>
        <begin position="94"/>
        <end position="117"/>
    </location>
</feature>
<evidence type="ECO:0000256" key="4">
    <source>
        <dbReference type="ARBA" id="ARBA00022475"/>
    </source>
</evidence>
<dbReference type="PRINTS" id="PR01036">
    <property type="entry name" value="TCRTETB"/>
</dbReference>
<dbReference type="PANTHER" id="PTHR23502">
    <property type="entry name" value="MAJOR FACILITATOR SUPERFAMILY"/>
    <property type="match status" value="1"/>
</dbReference>
<dbReference type="SUPFAM" id="SSF103473">
    <property type="entry name" value="MFS general substrate transporter"/>
    <property type="match status" value="1"/>
</dbReference>
<feature type="transmembrane region" description="Helical" evidence="8">
    <location>
        <begin position="232"/>
        <end position="256"/>
    </location>
</feature>
<dbReference type="GO" id="GO:0005886">
    <property type="term" value="C:plasma membrane"/>
    <property type="evidence" value="ECO:0007669"/>
    <property type="project" value="UniProtKB-SubCell"/>
</dbReference>
<dbReference type="GO" id="GO:0042910">
    <property type="term" value="F:xenobiotic transmembrane transporter activity"/>
    <property type="evidence" value="ECO:0007669"/>
    <property type="project" value="InterPro"/>
</dbReference>
<dbReference type="PROSITE" id="PS50850">
    <property type="entry name" value="MFS"/>
    <property type="match status" value="1"/>
</dbReference>
<dbReference type="PROSITE" id="PS00216">
    <property type="entry name" value="SUGAR_TRANSPORT_1"/>
    <property type="match status" value="1"/>
</dbReference>
<feature type="transmembrane region" description="Helical" evidence="8">
    <location>
        <begin position="123"/>
        <end position="140"/>
    </location>
</feature>
<dbReference type="InterPro" id="IPR020846">
    <property type="entry name" value="MFS_dom"/>
</dbReference>
<dbReference type="InterPro" id="IPR005829">
    <property type="entry name" value="Sugar_transporter_CS"/>
</dbReference>
<feature type="transmembrane region" description="Helical" evidence="8">
    <location>
        <begin position="63"/>
        <end position="82"/>
    </location>
</feature>
<feature type="transmembrane region" description="Helical" evidence="8">
    <location>
        <begin position="384"/>
        <end position="403"/>
    </location>
</feature>
<dbReference type="Gene3D" id="1.20.1720.10">
    <property type="entry name" value="Multidrug resistance protein D"/>
    <property type="match status" value="1"/>
</dbReference>
<feature type="transmembrane region" description="Helical" evidence="8">
    <location>
        <begin position="268"/>
        <end position="286"/>
    </location>
</feature>
<dbReference type="InterPro" id="IPR004812">
    <property type="entry name" value="Efflux_drug-R_Bcr/CmlA"/>
</dbReference>
<dbReference type="OrthoDB" id="9814303at2"/>
<dbReference type="STRING" id="260086.SAMN05216207_100526"/>
<name>A0A1I4UVP2_PSUAM</name>
<keyword evidence="6 8" id="KW-1133">Transmembrane helix</keyword>
<evidence type="ECO:0000256" key="6">
    <source>
        <dbReference type="ARBA" id="ARBA00022989"/>
    </source>
</evidence>
<dbReference type="Pfam" id="PF07690">
    <property type="entry name" value="MFS_1"/>
    <property type="match status" value="1"/>
</dbReference>
<keyword evidence="5 8" id="KW-0812">Transmembrane</keyword>
<feature type="transmembrane region" description="Helical" evidence="8">
    <location>
        <begin position="152"/>
        <end position="174"/>
    </location>
</feature>
<reference evidence="10 11" key="1">
    <citation type="submission" date="2016-10" db="EMBL/GenBank/DDBJ databases">
        <authorList>
            <person name="de Groot N.N."/>
        </authorList>
    </citation>
    <scope>NUCLEOTIDE SEQUENCE [LARGE SCALE GENOMIC DNA]</scope>
    <source>
        <strain evidence="10 11">CGMCC 4.1877</strain>
    </source>
</reference>
<proteinExistence type="inferred from homology"/>
<organism evidence="10 11">
    <name type="scientific">Pseudonocardia ammonioxydans</name>
    <dbReference type="NCBI Taxonomy" id="260086"/>
    <lineage>
        <taxon>Bacteria</taxon>
        <taxon>Bacillati</taxon>
        <taxon>Actinomycetota</taxon>
        <taxon>Actinomycetes</taxon>
        <taxon>Pseudonocardiales</taxon>
        <taxon>Pseudonocardiaceae</taxon>
        <taxon>Pseudonocardia</taxon>
    </lineage>
</organism>
<keyword evidence="7 8" id="KW-0472">Membrane</keyword>
<dbReference type="EMBL" id="FOUY01000005">
    <property type="protein sequence ID" value="SFM93059.1"/>
    <property type="molecule type" value="Genomic_DNA"/>
</dbReference>
<evidence type="ECO:0000256" key="5">
    <source>
        <dbReference type="ARBA" id="ARBA00022692"/>
    </source>
</evidence>
<feature type="transmembrane region" description="Helical" evidence="8">
    <location>
        <begin position="360"/>
        <end position="378"/>
    </location>
</feature>
<evidence type="ECO:0000313" key="11">
    <source>
        <dbReference type="Proteomes" id="UP000199614"/>
    </source>
</evidence>
<feature type="transmembrane region" description="Helical" evidence="8">
    <location>
        <begin position="298"/>
        <end position="320"/>
    </location>
</feature>
<evidence type="ECO:0000313" key="10">
    <source>
        <dbReference type="EMBL" id="SFM93059.1"/>
    </source>
</evidence>
<feature type="domain" description="Major facilitator superfamily (MFS) profile" evidence="9">
    <location>
        <begin position="28"/>
        <end position="410"/>
    </location>
</feature>
<keyword evidence="11" id="KW-1185">Reference proteome</keyword>
<dbReference type="Proteomes" id="UP000199614">
    <property type="component" value="Unassembled WGS sequence"/>
</dbReference>
<evidence type="ECO:0000256" key="1">
    <source>
        <dbReference type="ARBA" id="ARBA00004651"/>
    </source>
</evidence>
<feature type="transmembrane region" description="Helical" evidence="8">
    <location>
        <begin position="326"/>
        <end position="348"/>
    </location>
</feature>
<comment type="subcellular location">
    <subcellularLocation>
        <location evidence="1">Cell membrane</location>
        <topology evidence="1">Multi-pass membrane protein</topology>
    </subcellularLocation>
</comment>
<keyword evidence="3" id="KW-0813">Transport</keyword>
<evidence type="ECO:0000256" key="2">
    <source>
        <dbReference type="ARBA" id="ARBA00006236"/>
    </source>
</evidence>
<comment type="similarity">
    <text evidence="2">Belongs to the major facilitator superfamily. Bcr/CmlA family.</text>
</comment>
<dbReference type="CDD" id="cd17320">
    <property type="entry name" value="MFS_MdfA_MDR_like"/>
    <property type="match status" value="1"/>
</dbReference>
<evidence type="ECO:0000256" key="8">
    <source>
        <dbReference type="SAM" id="Phobius"/>
    </source>
</evidence>
<dbReference type="GO" id="GO:1990961">
    <property type="term" value="P:xenobiotic detoxification by transmembrane export across the plasma membrane"/>
    <property type="evidence" value="ECO:0007669"/>
    <property type="project" value="InterPro"/>
</dbReference>
<dbReference type="InterPro" id="IPR011701">
    <property type="entry name" value="MFS"/>
</dbReference>
<dbReference type="RefSeq" id="WP_093338815.1">
    <property type="nucleotide sequence ID" value="NZ_FOUY01000005.1"/>
</dbReference>
<feature type="transmembrane region" description="Helical" evidence="8">
    <location>
        <begin position="180"/>
        <end position="202"/>
    </location>
</feature>
<protein>
    <submittedName>
        <fullName evidence="10">MFS transporter, DHA1 family, bicyclomycin/chloramphenicol resistance protein</fullName>
    </submittedName>
</protein>
<dbReference type="PANTHER" id="PTHR23502:SF132">
    <property type="entry name" value="POLYAMINE TRANSPORTER 2-RELATED"/>
    <property type="match status" value="1"/>
</dbReference>
<dbReference type="NCBIfam" id="TIGR00710">
    <property type="entry name" value="efflux_Bcr_CflA"/>
    <property type="match status" value="1"/>
</dbReference>